<evidence type="ECO:0000256" key="1">
    <source>
        <dbReference type="SAM" id="MobiDB-lite"/>
    </source>
</evidence>
<evidence type="ECO:0000313" key="3">
    <source>
        <dbReference type="Proteomes" id="UP000070659"/>
    </source>
</evidence>
<feature type="compositionally biased region" description="Pro residues" evidence="1">
    <location>
        <begin position="461"/>
        <end position="487"/>
    </location>
</feature>
<feature type="compositionally biased region" description="Low complexity" evidence="1">
    <location>
        <begin position="229"/>
        <end position="238"/>
    </location>
</feature>
<feature type="region of interest" description="Disordered" evidence="1">
    <location>
        <begin position="1"/>
        <end position="521"/>
    </location>
</feature>
<feature type="compositionally biased region" description="Low complexity" evidence="1">
    <location>
        <begin position="429"/>
        <end position="439"/>
    </location>
</feature>
<feature type="compositionally biased region" description="Pro residues" evidence="1">
    <location>
        <begin position="384"/>
        <end position="396"/>
    </location>
</feature>
<feature type="compositionally biased region" description="Gly residues" evidence="1">
    <location>
        <begin position="331"/>
        <end position="341"/>
    </location>
</feature>
<feature type="compositionally biased region" description="Basic and acidic residues" evidence="1">
    <location>
        <begin position="74"/>
        <end position="86"/>
    </location>
</feature>
<feature type="compositionally biased region" description="Pro residues" evidence="1">
    <location>
        <begin position="33"/>
        <end position="45"/>
    </location>
</feature>
<proteinExistence type="predicted"/>
<evidence type="ECO:0000313" key="2">
    <source>
        <dbReference type="EMBL" id="KWW97775.1"/>
    </source>
</evidence>
<feature type="compositionally biased region" description="Pro residues" evidence="1">
    <location>
        <begin position="362"/>
        <end position="375"/>
    </location>
</feature>
<dbReference type="EMBL" id="JYIJ01000019">
    <property type="protein sequence ID" value="KWW97775.1"/>
    <property type="molecule type" value="Genomic_DNA"/>
</dbReference>
<accession>A0A132MJ36</accession>
<organism evidence="2 3">
    <name type="scientific">Carbonactinospora thermoautotrophica</name>
    <dbReference type="NCBI Taxonomy" id="1469144"/>
    <lineage>
        <taxon>Bacteria</taxon>
        <taxon>Bacillati</taxon>
        <taxon>Actinomycetota</taxon>
        <taxon>Actinomycetes</taxon>
        <taxon>Kitasatosporales</taxon>
        <taxon>Carbonactinosporaceae</taxon>
        <taxon>Carbonactinospora</taxon>
    </lineage>
</organism>
<feature type="compositionally biased region" description="Pro residues" evidence="1">
    <location>
        <begin position="271"/>
        <end position="283"/>
    </location>
</feature>
<dbReference type="PATRIC" id="fig|1469144.8.peg.635"/>
<protein>
    <submittedName>
        <fullName evidence="2">Uncharacterized protein</fullName>
    </submittedName>
</protein>
<feature type="compositionally biased region" description="Low complexity" evidence="1">
    <location>
        <begin position="135"/>
        <end position="157"/>
    </location>
</feature>
<name>A0A132MJ36_9ACTN</name>
<feature type="compositionally biased region" description="Gly residues" evidence="1">
    <location>
        <begin position="418"/>
        <end position="428"/>
    </location>
</feature>
<sequence length="694" mass="70573">MFPASPQQGVPAAPGPARTTYGSRPIPALAAPAVPPSPPEPPEPPQDNSRFASFEPLFAPDTPLSEWGSVTRAGRAETEAQNRTDAPEPADTGPEPKVITAEGFEVTLAEPDIAPATPADGVPADVTTPAGVDLATTAPETGEAPAAASEPETASGEHGSGSGPAAPESTAAVPSPADTGGPANTPEQRPAATPEPADPAPHAAGAPSDYAPAASAGEQGQPPFPQGQPGPRGQSLYGPPVPPGPQGQPPVPPGPQGQLPYGPQGGHPGPQGQPPVPPFPQGQPGPRGQPLYGPPVPPGPQGQLPVPPFPQGQPGPQGQPLYGPPVPPGPQGGQQRAGGQGAVNLPPVPPAPDHLRQANAGPPAPYAVEPQPPYGPQGGHPGPQGQPPFPPGPFGPDTPAQGGPSGPQGAGPHPGPHFGSGGPQGPGRPGDQPAGQPGADTPQQPAASGQWPAAHGQAAFPPAPQPPFPPAGPYGQPPVPPSPPFGLVPPQQGQPGPVPAPPEHPQQGQPAAPPPADGRRLTPEEYLNVVGNRLHQDGCEPHWEDWAGIRVLVGRRSDFRWEWMASRLHLFVIAAAVPYVQSSTVDGFVSAAVTYAKRQVGELPRGVKNRMAVIVALVSDRVDRTAVENVGKVDLTKAFQATEPDLVARAVVVDTSTGAVGFLRERPARGALFHNHLQEKTRLYFPPPAEVAQR</sequence>
<dbReference type="AlphaFoldDB" id="A0A132MJ36"/>
<comment type="caution">
    <text evidence="2">The sequence shown here is derived from an EMBL/GenBank/DDBJ whole genome shotgun (WGS) entry which is preliminary data.</text>
</comment>
<feature type="compositionally biased region" description="Low complexity" evidence="1">
    <location>
        <begin position="1"/>
        <end position="17"/>
    </location>
</feature>
<dbReference type="Proteomes" id="UP000070659">
    <property type="component" value="Unassembled WGS sequence"/>
</dbReference>
<feature type="compositionally biased region" description="Low complexity" evidence="1">
    <location>
        <begin position="190"/>
        <end position="221"/>
    </location>
</feature>
<feature type="compositionally biased region" description="Pro residues" evidence="1">
    <location>
        <begin position="239"/>
        <end position="255"/>
    </location>
</feature>
<feature type="compositionally biased region" description="Pro residues" evidence="1">
    <location>
        <begin position="292"/>
        <end position="313"/>
    </location>
</feature>
<reference evidence="2 3" key="1">
    <citation type="submission" date="2015-02" db="EMBL/GenBank/DDBJ databases">
        <title>Physiological reanalysis, assessment of diazotrophy, and genome sequences of multiple isolates of Streptomyces thermoautotrophicus.</title>
        <authorList>
            <person name="MacKellar D.C."/>
            <person name="Lieber L."/>
            <person name="Norman J."/>
            <person name="Bolger A."/>
            <person name="Tobin C."/>
            <person name="Murray J.W."/>
            <person name="Prell J."/>
        </authorList>
    </citation>
    <scope>NUCLEOTIDE SEQUENCE [LARGE SCALE GENOMIC DNA]</scope>
    <source>
        <strain evidence="2 3">UBT1</strain>
    </source>
</reference>
<gene>
    <name evidence="2" type="ORF">TH66_20145</name>
</gene>